<sequence length="145" mass="15987">MTSNNKKLGFLVAAIVVVIILVGLIIWGVNKGNDTSTEESQQEESQTTEQTEDSSDSSKEEKKSEVKNEAELLTVEKYKKIESGMTYDEVKQIIGSDGEVMSEAGEKGSEVHTVMYKWETGDENKAANFTFQGGQLIDKTQIGLE</sequence>
<dbReference type="Pfam" id="PF12978">
    <property type="entry name" value="DUF3862"/>
    <property type="match status" value="1"/>
</dbReference>
<feature type="transmembrane region" description="Helical" evidence="3">
    <location>
        <begin position="7"/>
        <end position="29"/>
    </location>
</feature>
<dbReference type="Gene3D" id="3.30.1450.10">
    <property type="match status" value="1"/>
</dbReference>
<evidence type="ECO:0000313" key="5">
    <source>
        <dbReference type="Proteomes" id="UP001597318"/>
    </source>
</evidence>
<dbReference type="Proteomes" id="UP001597318">
    <property type="component" value="Unassembled WGS sequence"/>
</dbReference>
<evidence type="ECO:0000256" key="1">
    <source>
        <dbReference type="ARBA" id="ARBA00022729"/>
    </source>
</evidence>
<evidence type="ECO:0000256" key="2">
    <source>
        <dbReference type="SAM" id="MobiDB-lite"/>
    </source>
</evidence>
<dbReference type="InterPro" id="IPR024418">
    <property type="entry name" value="DUF3862"/>
</dbReference>
<dbReference type="InterPro" id="IPR037873">
    <property type="entry name" value="BamE-like"/>
</dbReference>
<feature type="compositionally biased region" description="Basic and acidic residues" evidence="2">
    <location>
        <begin position="56"/>
        <end position="66"/>
    </location>
</feature>
<keyword evidence="3" id="KW-0812">Transmembrane</keyword>
<evidence type="ECO:0000313" key="4">
    <source>
        <dbReference type="EMBL" id="MFD2214948.1"/>
    </source>
</evidence>
<dbReference type="RefSeq" id="WP_247346479.1">
    <property type="nucleotide sequence ID" value="NZ_CP095550.1"/>
</dbReference>
<reference evidence="5" key="1">
    <citation type="journal article" date="2019" name="Int. J. Syst. Evol. Microbiol.">
        <title>The Global Catalogue of Microorganisms (GCM) 10K type strain sequencing project: providing services to taxonomists for standard genome sequencing and annotation.</title>
        <authorList>
            <consortium name="The Broad Institute Genomics Platform"/>
            <consortium name="The Broad Institute Genome Sequencing Center for Infectious Disease"/>
            <person name="Wu L."/>
            <person name="Ma J."/>
        </authorList>
    </citation>
    <scope>NUCLEOTIDE SEQUENCE [LARGE SCALE GENOMIC DNA]</scope>
    <source>
        <strain evidence="5">CGMCC 1.15474</strain>
    </source>
</reference>
<proteinExistence type="predicted"/>
<name>A0ABW5BXR7_9BACI</name>
<keyword evidence="5" id="KW-1185">Reference proteome</keyword>
<evidence type="ECO:0000256" key="3">
    <source>
        <dbReference type="SAM" id="Phobius"/>
    </source>
</evidence>
<comment type="caution">
    <text evidence="4">The sequence shown here is derived from an EMBL/GenBank/DDBJ whole genome shotgun (WGS) entry which is preliminary data.</text>
</comment>
<gene>
    <name evidence="4" type="ORF">ACFSKK_14755</name>
</gene>
<organism evidence="4 5">
    <name type="scientific">Metabacillus endolithicus</name>
    <dbReference type="NCBI Taxonomy" id="1535204"/>
    <lineage>
        <taxon>Bacteria</taxon>
        <taxon>Bacillati</taxon>
        <taxon>Bacillota</taxon>
        <taxon>Bacilli</taxon>
        <taxon>Bacillales</taxon>
        <taxon>Bacillaceae</taxon>
        <taxon>Metabacillus</taxon>
    </lineage>
</organism>
<protein>
    <submittedName>
        <fullName evidence="4">DUF6479 family protein</fullName>
    </submittedName>
</protein>
<keyword evidence="3" id="KW-0472">Membrane</keyword>
<dbReference type="EMBL" id="JBHUIK010000003">
    <property type="protein sequence ID" value="MFD2214948.1"/>
    <property type="molecule type" value="Genomic_DNA"/>
</dbReference>
<feature type="region of interest" description="Disordered" evidence="2">
    <location>
        <begin position="33"/>
        <end position="66"/>
    </location>
</feature>
<keyword evidence="3" id="KW-1133">Transmembrane helix</keyword>
<keyword evidence="1" id="KW-0732">Signal</keyword>
<accession>A0ABW5BXR7</accession>